<dbReference type="GO" id="GO:0005975">
    <property type="term" value="P:carbohydrate metabolic process"/>
    <property type="evidence" value="ECO:0007669"/>
    <property type="project" value="InterPro"/>
</dbReference>
<name>A0A926EQE4_9FIRM</name>
<dbReference type="SUPFAM" id="SSF51055">
    <property type="entry name" value="Carbohydrate binding domain"/>
    <property type="match status" value="1"/>
</dbReference>
<dbReference type="InterPro" id="IPR036573">
    <property type="entry name" value="CBM_sf_5/12"/>
</dbReference>
<protein>
    <submittedName>
        <fullName evidence="1">Uncharacterized protein</fullName>
    </submittedName>
</protein>
<dbReference type="Gene3D" id="2.10.10.90">
    <property type="match status" value="1"/>
</dbReference>
<evidence type="ECO:0000313" key="1">
    <source>
        <dbReference type="EMBL" id="MBC8586610.1"/>
    </source>
</evidence>
<evidence type="ECO:0000313" key="2">
    <source>
        <dbReference type="Proteomes" id="UP000623678"/>
    </source>
</evidence>
<dbReference type="EMBL" id="JACRTD010000024">
    <property type="protein sequence ID" value="MBC8586610.1"/>
    <property type="molecule type" value="Genomic_DNA"/>
</dbReference>
<reference evidence="1" key="1">
    <citation type="submission" date="2020-08" db="EMBL/GenBank/DDBJ databases">
        <title>Genome public.</title>
        <authorList>
            <person name="Liu C."/>
            <person name="Sun Q."/>
        </authorList>
    </citation>
    <scope>NUCLEOTIDE SEQUENCE</scope>
    <source>
        <strain evidence="1">NSJ-64</strain>
    </source>
</reference>
<sequence>MGILTDAQTLVTYVDNLKAAGASIAVTNTTKDLPASAGIFCDQYEEWQPGIEYKYKQPIRYQGMAYQVQQKHVSQAHQPPDSEGMLAIYTPYPAPDRNMVYPYTYGMRVEIGMKELDPNGKTYTAIQGMAAQLNPPSELPAIFKEEAQ</sequence>
<proteinExistence type="predicted"/>
<comment type="caution">
    <text evidence="1">The sequence shown here is derived from an EMBL/GenBank/DDBJ whole genome shotgun (WGS) entry which is preliminary data.</text>
</comment>
<keyword evidence="2" id="KW-1185">Reference proteome</keyword>
<dbReference type="RefSeq" id="WP_262396316.1">
    <property type="nucleotide sequence ID" value="NZ_JACRTD010000024.1"/>
</dbReference>
<gene>
    <name evidence="1" type="ORF">H8705_13605</name>
</gene>
<dbReference type="AlphaFoldDB" id="A0A926EQE4"/>
<organism evidence="1 2">
    <name type="scientific">Youxingia wuxianensis</name>
    <dbReference type="NCBI Taxonomy" id="2763678"/>
    <lineage>
        <taxon>Bacteria</taxon>
        <taxon>Bacillati</taxon>
        <taxon>Bacillota</taxon>
        <taxon>Clostridia</taxon>
        <taxon>Eubacteriales</taxon>
        <taxon>Oscillospiraceae</taxon>
        <taxon>Youxingia</taxon>
    </lineage>
</organism>
<dbReference type="GO" id="GO:0030246">
    <property type="term" value="F:carbohydrate binding"/>
    <property type="evidence" value="ECO:0007669"/>
    <property type="project" value="InterPro"/>
</dbReference>
<dbReference type="GO" id="GO:0004553">
    <property type="term" value="F:hydrolase activity, hydrolyzing O-glycosyl compounds"/>
    <property type="evidence" value="ECO:0007669"/>
    <property type="project" value="InterPro"/>
</dbReference>
<dbReference type="Proteomes" id="UP000623678">
    <property type="component" value="Unassembled WGS sequence"/>
</dbReference>
<dbReference type="GO" id="GO:0005576">
    <property type="term" value="C:extracellular region"/>
    <property type="evidence" value="ECO:0007669"/>
    <property type="project" value="InterPro"/>
</dbReference>
<accession>A0A926EQE4</accession>